<dbReference type="PROSITE" id="PS51409">
    <property type="entry name" value="ARGINASE_2"/>
    <property type="match status" value="1"/>
</dbReference>
<evidence type="ECO:0000313" key="5">
    <source>
        <dbReference type="EMBL" id="ABQ26532.1"/>
    </source>
</evidence>
<feature type="binding site" evidence="3">
    <location>
        <position position="162"/>
    </location>
    <ligand>
        <name>Mn(2+)</name>
        <dbReference type="ChEBI" id="CHEBI:29035"/>
        <label>1</label>
    </ligand>
</feature>
<dbReference type="GO" id="GO:0046872">
    <property type="term" value="F:metal ion binding"/>
    <property type="evidence" value="ECO:0007669"/>
    <property type="project" value="UniProtKB-KW"/>
</dbReference>
<dbReference type="GO" id="GO:0033389">
    <property type="term" value="P:putrescine biosynthetic process from arginine, via agmatine"/>
    <property type="evidence" value="ECO:0007669"/>
    <property type="project" value="TreeGrafter"/>
</dbReference>
<keyword evidence="3" id="KW-0464">Manganese</keyword>
<evidence type="ECO:0000256" key="1">
    <source>
        <dbReference type="ARBA" id="ARBA00022723"/>
    </source>
</evidence>
<dbReference type="InterPro" id="IPR023696">
    <property type="entry name" value="Ureohydrolase_dom_sf"/>
</dbReference>
<feature type="binding site" evidence="3">
    <location>
        <position position="134"/>
    </location>
    <ligand>
        <name>Mn(2+)</name>
        <dbReference type="ChEBI" id="CHEBI:29035"/>
        <label>1</label>
    </ligand>
</feature>
<dbReference type="PIRSF" id="PIRSF036979">
    <property type="entry name" value="Arginase"/>
    <property type="match status" value="1"/>
</dbReference>
<comment type="similarity">
    <text evidence="4">Belongs to the arginase family.</text>
</comment>
<evidence type="ECO:0000256" key="2">
    <source>
        <dbReference type="ARBA" id="ARBA00022801"/>
    </source>
</evidence>
<feature type="binding site" evidence="3">
    <location>
        <position position="253"/>
    </location>
    <ligand>
        <name>Mn(2+)</name>
        <dbReference type="ChEBI" id="CHEBI:29035"/>
        <label>1</label>
    </ligand>
</feature>
<proteinExistence type="inferred from homology"/>
<dbReference type="SUPFAM" id="SSF52768">
    <property type="entry name" value="Arginase/deacetylase"/>
    <property type="match status" value="1"/>
</dbReference>
<accession>A5G414</accession>
<evidence type="ECO:0000256" key="3">
    <source>
        <dbReference type="PIRSR" id="PIRSR036979-1"/>
    </source>
</evidence>
<reference evidence="5 6" key="1">
    <citation type="submission" date="2007-05" db="EMBL/GenBank/DDBJ databases">
        <title>Complete sequence of Geobacter uraniireducens Rf4.</title>
        <authorList>
            <consortium name="US DOE Joint Genome Institute"/>
            <person name="Copeland A."/>
            <person name="Lucas S."/>
            <person name="Lapidus A."/>
            <person name="Barry K."/>
            <person name="Detter J.C."/>
            <person name="Glavina del Rio T."/>
            <person name="Hammon N."/>
            <person name="Israni S."/>
            <person name="Dalin E."/>
            <person name="Tice H."/>
            <person name="Pitluck S."/>
            <person name="Chertkov O."/>
            <person name="Brettin T."/>
            <person name="Bruce D."/>
            <person name="Han C."/>
            <person name="Schmutz J."/>
            <person name="Larimer F."/>
            <person name="Land M."/>
            <person name="Hauser L."/>
            <person name="Kyrpides N."/>
            <person name="Mikhailova N."/>
            <person name="Shelobolina E."/>
            <person name="Aklujkar M."/>
            <person name="Lovley D."/>
            <person name="Richardson P."/>
        </authorList>
    </citation>
    <scope>NUCLEOTIDE SEQUENCE [LARGE SCALE GENOMIC DNA]</scope>
    <source>
        <strain evidence="5 6">Rf4</strain>
    </source>
</reference>
<dbReference type="STRING" id="351605.Gura_2353"/>
<evidence type="ECO:0000313" key="6">
    <source>
        <dbReference type="Proteomes" id="UP000006695"/>
    </source>
</evidence>
<keyword evidence="2 5" id="KW-0378">Hydrolase</keyword>
<dbReference type="KEGG" id="gur:Gura_2353"/>
<dbReference type="Gene3D" id="3.40.800.10">
    <property type="entry name" value="Ureohydrolase domain"/>
    <property type="match status" value="1"/>
</dbReference>
<feature type="binding site" evidence="3">
    <location>
        <position position="160"/>
    </location>
    <ligand>
        <name>Mn(2+)</name>
        <dbReference type="ChEBI" id="CHEBI:29035"/>
        <label>1</label>
    </ligand>
</feature>
<gene>
    <name evidence="5" type="ordered locus">Gura_2353</name>
</gene>
<evidence type="ECO:0000256" key="4">
    <source>
        <dbReference type="PROSITE-ProRule" id="PRU00742"/>
    </source>
</evidence>
<dbReference type="CDD" id="cd09990">
    <property type="entry name" value="Agmatinase-like"/>
    <property type="match status" value="1"/>
</dbReference>
<dbReference type="PANTHER" id="PTHR11358">
    <property type="entry name" value="ARGINASE/AGMATINASE"/>
    <property type="match status" value="1"/>
</dbReference>
<dbReference type="EC" id="3.5.3.11" evidence="5"/>
<comment type="cofactor">
    <cofactor evidence="3">
        <name>Mn(2+)</name>
        <dbReference type="ChEBI" id="CHEBI:29035"/>
    </cofactor>
    <text evidence="3">Binds 2 manganese ions per subunit.</text>
</comment>
<dbReference type="InterPro" id="IPR006035">
    <property type="entry name" value="Ureohydrolase"/>
</dbReference>
<dbReference type="Pfam" id="PF00491">
    <property type="entry name" value="Arginase"/>
    <property type="match status" value="1"/>
</dbReference>
<name>A5G414_GEOUR</name>
<keyword evidence="6" id="KW-1185">Reference proteome</keyword>
<dbReference type="PANTHER" id="PTHR11358:SF26">
    <property type="entry name" value="GUANIDINO ACID HYDROLASE, MITOCHONDRIAL"/>
    <property type="match status" value="1"/>
</dbReference>
<dbReference type="HOGENOM" id="CLU_039478_0_1_7"/>
<dbReference type="GO" id="GO:0008783">
    <property type="term" value="F:agmatinase activity"/>
    <property type="evidence" value="ECO:0007669"/>
    <property type="project" value="UniProtKB-EC"/>
</dbReference>
<dbReference type="OrthoDB" id="9789727at2"/>
<feature type="binding site" evidence="3">
    <location>
        <position position="251"/>
    </location>
    <ligand>
        <name>Mn(2+)</name>
        <dbReference type="ChEBI" id="CHEBI:29035"/>
        <label>1</label>
    </ligand>
</feature>
<organism evidence="5 6">
    <name type="scientific">Geotalea uraniireducens (strain Rf4)</name>
    <name type="common">Geobacter uraniireducens</name>
    <dbReference type="NCBI Taxonomy" id="351605"/>
    <lineage>
        <taxon>Bacteria</taxon>
        <taxon>Pseudomonadati</taxon>
        <taxon>Thermodesulfobacteriota</taxon>
        <taxon>Desulfuromonadia</taxon>
        <taxon>Geobacterales</taxon>
        <taxon>Geobacteraceae</taxon>
        <taxon>Geotalea</taxon>
    </lineage>
</organism>
<dbReference type="EMBL" id="CP000698">
    <property type="protein sequence ID" value="ABQ26532.1"/>
    <property type="molecule type" value="Genomic_DNA"/>
</dbReference>
<dbReference type="Proteomes" id="UP000006695">
    <property type="component" value="Chromosome"/>
</dbReference>
<feature type="binding site" evidence="3">
    <location>
        <position position="158"/>
    </location>
    <ligand>
        <name>Mn(2+)</name>
        <dbReference type="ChEBI" id="CHEBI:29035"/>
        <label>1</label>
    </ligand>
</feature>
<protein>
    <submittedName>
        <fullName evidence="5">Agmatinase</fullName>
        <ecNumber evidence="5">3.5.3.11</ecNumber>
    </submittedName>
</protein>
<sequence length="341" mass="36895">MTPKDIPMVADRKASLPKVYGDTPSFLGTTVLDSKALVNGYDVIVAGVPWEGTVTWGTFSGCELSPKTIRHASARYGGFLPEYELDLFDYLKIGDIGDVPVNPNDELATMKNVYETMGKVYENHSIPFVLGGDHSFTPEIIRALSDNIDGNIGVIHFDAHLDNSRAFGGDKFPRCGPIHRIAQIEKVRTRSIVHIGIRGPRNSSSQFAYAQSMGARIFAINEIRKRGIDDVISEAIDIAHQDTKYVLVTICSDCIDAGFNPGGPADFNGLMPHELLPSLQRIGASGIAGLDYVEVYPNQDPHGFSSHLASWALIYALSGMASVKKGSSDISGDGCRGFGSE</sequence>
<dbReference type="RefSeq" id="WP_011939225.1">
    <property type="nucleotide sequence ID" value="NC_009483.1"/>
</dbReference>
<keyword evidence="1 3" id="KW-0479">Metal-binding</keyword>
<dbReference type="AlphaFoldDB" id="A5G414"/>